<dbReference type="GO" id="GO:0003677">
    <property type="term" value="F:DNA binding"/>
    <property type="evidence" value="ECO:0007669"/>
    <property type="project" value="UniProtKB-KW"/>
</dbReference>
<name>A0ABS5XMK4_9GAMM</name>
<reference evidence="2 3" key="1">
    <citation type="submission" date="2021-04" db="EMBL/GenBank/DDBJ databases">
        <title>Pseudomonas boanensis sp. nov., a bacterium isolated from river water used for household purposes in Boane District, Mozambique.</title>
        <authorList>
            <person name="Nicklasson M."/>
            <person name="Martin-Rodriguez A.J."/>
            <person name="Thorell K."/>
            <person name="Neves L."/>
            <person name="Mussagy A."/>
            <person name="Rydberg H.A."/>
            <person name="Hernroth B."/>
            <person name="Svensson-Stadler L."/>
            <person name="Sjoling A."/>
        </authorList>
    </citation>
    <scope>NUCLEOTIDE SEQUENCE [LARGE SCALE GENOMIC DNA]</scope>
    <source>
        <strain evidence="2 3">DB1</strain>
    </source>
</reference>
<evidence type="ECO:0000313" key="3">
    <source>
        <dbReference type="Proteomes" id="UP001519667"/>
    </source>
</evidence>
<gene>
    <name evidence="2" type="ORF">J7302_22710</name>
</gene>
<organism evidence="2 3">
    <name type="scientific">Metapseudomonas boanensis</name>
    <dbReference type="NCBI Taxonomy" id="2822138"/>
    <lineage>
        <taxon>Bacteria</taxon>
        <taxon>Pseudomonadati</taxon>
        <taxon>Pseudomonadota</taxon>
        <taxon>Gammaproteobacteria</taxon>
        <taxon>Pseudomonadales</taxon>
        <taxon>Pseudomonadaceae</taxon>
        <taxon>Metapseudomonas</taxon>
    </lineage>
</organism>
<dbReference type="Gene3D" id="1.10.150.690">
    <property type="entry name" value="DUF2063"/>
    <property type="match status" value="1"/>
</dbReference>
<sequence>MSSQAVFVAALLDPDLPCPDDLKCWNGSAVEGRFAVYRNNVMHSLVEALADTFPVVRELVGDDFFRAIVQHHVRTAPPQSRILIRYGDTFPEFVASFPPASDLPYLADVARLELLRVHAYHAADLPPLDMQALVPALADPAQLPGMTFRLHPSVSVLESPFAIVSLWAAHQGLLDIGTVDPLLPESALVLRNGLDVEVNQLSPGASAFIRHLQSGDSFETAAQAAFGLDPTFDLGALLGQLLQAGAITHFAQTSGRHPE</sequence>
<proteinExistence type="predicted"/>
<evidence type="ECO:0000259" key="1">
    <source>
        <dbReference type="Pfam" id="PF09836"/>
    </source>
</evidence>
<dbReference type="RefSeq" id="WP_215380044.1">
    <property type="nucleotide sequence ID" value="NZ_JAGTIS010000017.1"/>
</dbReference>
<protein>
    <submittedName>
        <fullName evidence="2">DNA-binding domain-containing protein</fullName>
    </submittedName>
</protein>
<accession>A0ABS5XMK4</accession>
<feature type="domain" description="Putative DNA-binding" evidence="1">
    <location>
        <begin position="4"/>
        <end position="94"/>
    </location>
</feature>
<dbReference type="InterPro" id="IPR044922">
    <property type="entry name" value="DUF2063_N_sf"/>
</dbReference>
<dbReference type="EMBL" id="JAGTIS010000017">
    <property type="protein sequence ID" value="MBT8768922.1"/>
    <property type="molecule type" value="Genomic_DNA"/>
</dbReference>
<dbReference type="Pfam" id="PF09836">
    <property type="entry name" value="DUF2063"/>
    <property type="match status" value="1"/>
</dbReference>
<dbReference type="Proteomes" id="UP001519667">
    <property type="component" value="Unassembled WGS sequence"/>
</dbReference>
<evidence type="ECO:0000313" key="2">
    <source>
        <dbReference type="EMBL" id="MBT8768922.1"/>
    </source>
</evidence>
<keyword evidence="2" id="KW-0238">DNA-binding</keyword>
<comment type="caution">
    <text evidence="2">The sequence shown here is derived from an EMBL/GenBank/DDBJ whole genome shotgun (WGS) entry which is preliminary data.</text>
</comment>
<dbReference type="InterPro" id="IPR018640">
    <property type="entry name" value="DUF2063"/>
</dbReference>
<keyword evidence="3" id="KW-1185">Reference proteome</keyword>